<feature type="region of interest" description="Disordered" evidence="1">
    <location>
        <begin position="204"/>
        <end position="248"/>
    </location>
</feature>
<dbReference type="InParanoid" id="A0A165J6H1"/>
<dbReference type="OrthoDB" id="10626546at2759"/>
<accession>A0A165J6H1</accession>
<dbReference type="EMBL" id="KV423923">
    <property type="protein sequence ID" value="KZT61437.1"/>
    <property type="molecule type" value="Genomic_DNA"/>
</dbReference>
<dbReference type="AlphaFoldDB" id="A0A165J6H1"/>
<reference evidence="2 3" key="1">
    <citation type="journal article" date="2016" name="Mol. Biol. Evol.">
        <title>Comparative Genomics of Early-Diverging Mushroom-Forming Fungi Provides Insights into the Origins of Lignocellulose Decay Capabilities.</title>
        <authorList>
            <person name="Nagy L.G."/>
            <person name="Riley R."/>
            <person name="Tritt A."/>
            <person name="Adam C."/>
            <person name="Daum C."/>
            <person name="Floudas D."/>
            <person name="Sun H."/>
            <person name="Yadav J.S."/>
            <person name="Pangilinan J."/>
            <person name="Larsson K.H."/>
            <person name="Matsuura K."/>
            <person name="Barry K."/>
            <person name="Labutti K."/>
            <person name="Kuo R."/>
            <person name="Ohm R.A."/>
            <person name="Bhattacharya S.S."/>
            <person name="Shirouzu T."/>
            <person name="Yoshinaga Y."/>
            <person name="Martin F.M."/>
            <person name="Grigoriev I.V."/>
            <person name="Hibbett D.S."/>
        </authorList>
    </citation>
    <scope>NUCLEOTIDE SEQUENCE [LARGE SCALE GENOMIC DNA]</scope>
    <source>
        <strain evidence="2 3">HHB12733</strain>
    </source>
</reference>
<dbReference type="Proteomes" id="UP000076842">
    <property type="component" value="Unassembled WGS sequence"/>
</dbReference>
<evidence type="ECO:0000313" key="3">
    <source>
        <dbReference type="Proteomes" id="UP000076842"/>
    </source>
</evidence>
<evidence type="ECO:0000313" key="2">
    <source>
        <dbReference type="EMBL" id="KZT61437.1"/>
    </source>
</evidence>
<gene>
    <name evidence="2" type="ORF">CALCODRAFT_491249</name>
</gene>
<protein>
    <submittedName>
        <fullName evidence="2">Uncharacterized protein</fullName>
    </submittedName>
</protein>
<feature type="compositionally biased region" description="Low complexity" evidence="1">
    <location>
        <begin position="149"/>
        <end position="163"/>
    </location>
</feature>
<name>A0A165J6H1_9BASI</name>
<proteinExistence type="predicted"/>
<evidence type="ECO:0000256" key="1">
    <source>
        <dbReference type="SAM" id="MobiDB-lite"/>
    </source>
</evidence>
<keyword evidence="3" id="KW-1185">Reference proteome</keyword>
<feature type="compositionally biased region" description="Polar residues" evidence="1">
    <location>
        <begin position="232"/>
        <end position="241"/>
    </location>
</feature>
<organism evidence="2 3">
    <name type="scientific">Calocera cornea HHB12733</name>
    <dbReference type="NCBI Taxonomy" id="1353952"/>
    <lineage>
        <taxon>Eukaryota</taxon>
        <taxon>Fungi</taxon>
        <taxon>Dikarya</taxon>
        <taxon>Basidiomycota</taxon>
        <taxon>Agaricomycotina</taxon>
        <taxon>Dacrymycetes</taxon>
        <taxon>Dacrymycetales</taxon>
        <taxon>Dacrymycetaceae</taxon>
        <taxon>Calocera</taxon>
    </lineage>
</organism>
<feature type="compositionally biased region" description="Polar residues" evidence="1">
    <location>
        <begin position="78"/>
        <end position="88"/>
    </location>
</feature>
<feature type="region of interest" description="Disordered" evidence="1">
    <location>
        <begin position="65"/>
        <end position="122"/>
    </location>
</feature>
<sequence length="248" mass="26513">MEWPYSPSVPRGVQLPSVSVVASGIHLPPMTGNRLPALSALNNRIPRLPHALPPVPAAGHRVSELSNNVSRVRRNDPTENSEASSSSEDCMELDSAESQYSASPPPTPVHTRLSSPASDIDSDMRRLLRTAERAFFAESEPGTCSPVGSPVLSQLPAPASPSSHRGSVPRGTHRLPTASQASLIPAKTPHHHTASRHIQVPSCSAERAPYSKPGHEAPFLFSAGFLPPPPNQSARRTAQDAQRQKRTA</sequence>
<feature type="region of interest" description="Disordered" evidence="1">
    <location>
        <begin position="139"/>
        <end position="174"/>
    </location>
</feature>